<keyword evidence="1" id="KW-0614">Plasmid</keyword>
<dbReference type="AlphaFoldDB" id="Q3YN48"/>
<gene>
    <name evidence="1" type="ORF">pAW63_027</name>
</gene>
<dbReference type="RefSeq" id="WP_000725964.1">
    <property type="nucleotide sequence ID" value="NZ_DQ025752.1"/>
</dbReference>
<sequence length="50" mass="5973">MKKKDKVSAGWWALAMSLRMLVKKDGIEREEIEGKIKELLDYFYCQHNNK</sequence>
<protein>
    <submittedName>
        <fullName evidence="1">Uncharacterized protein</fullName>
    </submittedName>
</protein>
<reference evidence="1" key="1">
    <citation type="journal article" date="2005" name="BMC Genomics">
        <title>Conjugative plasmid pAW63 brings new insights into the genesis of the Bacillus anthracis virulence plasmid pXO2 and of the Bacillus thuringiensis plasmid pBT9727.</title>
        <authorList>
            <person name="Van der Auwera G.A."/>
            <person name="Andrup L."/>
            <person name="Mahillon J."/>
        </authorList>
    </citation>
    <scope>NUCLEOTIDE SEQUENCE</scope>
    <source>
        <strain evidence="1">HD73</strain>
        <plasmid evidence="1">pAW63</plasmid>
    </source>
</reference>
<accession>Q3YN48</accession>
<dbReference type="EMBL" id="DQ025752">
    <property type="protein sequence ID" value="AAZ06597.1"/>
    <property type="molecule type" value="Genomic_DNA"/>
</dbReference>
<proteinExistence type="predicted"/>
<evidence type="ECO:0000313" key="1">
    <source>
        <dbReference type="EMBL" id="AAZ06597.1"/>
    </source>
</evidence>
<geneLocation type="plasmid" evidence="1">
    <name>pAW63</name>
</geneLocation>
<organism evidence="1">
    <name type="scientific">Bacillus thuringiensis subsp. kurstaki</name>
    <dbReference type="NCBI Taxonomy" id="29339"/>
    <lineage>
        <taxon>Bacteria</taxon>
        <taxon>Bacillati</taxon>
        <taxon>Bacillota</taxon>
        <taxon>Bacilli</taxon>
        <taxon>Bacillales</taxon>
        <taxon>Bacillaceae</taxon>
        <taxon>Bacillus</taxon>
        <taxon>Bacillus cereus group</taxon>
    </lineage>
</organism>
<name>Q3YN48_BACTK</name>